<protein>
    <submittedName>
        <fullName evidence="2">Alpha/beta fold hydrolase</fullName>
    </submittedName>
</protein>
<dbReference type="InterPro" id="IPR029058">
    <property type="entry name" value="AB_hydrolase_fold"/>
</dbReference>
<organism evidence="2 3">
    <name type="scientific">Streptomyces hainanensis</name>
    <dbReference type="NCBI Taxonomy" id="402648"/>
    <lineage>
        <taxon>Bacteria</taxon>
        <taxon>Bacillati</taxon>
        <taxon>Actinomycetota</taxon>
        <taxon>Actinomycetes</taxon>
        <taxon>Kitasatosporales</taxon>
        <taxon>Streptomycetaceae</taxon>
        <taxon>Streptomyces</taxon>
    </lineage>
</organism>
<dbReference type="GO" id="GO:0016787">
    <property type="term" value="F:hydrolase activity"/>
    <property type="evidence" value="ECO:0007669"/>
    <property type="project" value="UniProtKB-KW"/>
</dbReference>
<dbReference type="EMBL" id="SMKI01000023">
    <property type="protein sequence ID" value="TDC79025.1"/>
    <property type="molecule type" value="Genomic_DNA"/>
</dbReference>
<dbReference type="SUPFAM" id="SSF53474">
    <property type="entry name" value="alpha/beta-Hydrolases"/>
    <property type="match status" value="1"/>
</dbReference>
<dbReference type="Gene3D" id="3.40.50.1820">
    <property type="entry name" value="alpha/beta hydrolase"/>
    <property type="match status" value="1"/>
</dbReference>
<evidence type="ECO:0000313" key="2">
    <source>
        <dbReference type="EMBL" id="TDC79025.1"/>
    </source>
</evidence>
<evidence type="ECO:0000259" key="1">
    <source>
        <dbReference type="Pfam" id="PF12146"/>
    </source>
</evidence>
<evidence type="ECO:0000313" key="3">
    <source>
        <dbReference type="Proteomes" id="UP000295345"/>
    </source>
</evidence>
<gene>
    <name evidence="2" type="ORF">E1283_03680</name>
</gene>
<accession>A0A4V2Y456</accession>
<reference evidence="2 3" key="1">
    <citation type="submission" date="2019-03" db="EMBL/GenBank/DDBJ databases">
        <title>Draft genome sequences of novel Actinobacteria.</title>
        <authorList>
            <person name="Sahin N."/>
            <person name="Ay H."/>
            <person name="Saygin H."/>
        </authorList>
    </citation>
    <scope>NUCLEOTIDE SEQUENCE [LARGE SCALE GENOMIC DNA]</scope>
    <source>
        <strain evidence="2 3">DSM 41900</strain>
    </source>
</reference>
<dbReference type="AlphaFoldDB" id="A0A4V2Y456"/>
<dbReference type="OrthoDB" id="27092at2"/>
<name>A0A4V2Y456_9ACTN</name>
<dbReference type="Proteomes" id="UP000295345">
    <property type="component" value="Unassembled WGS sequence"/>
</dbReference>
<dbReference type="Pfam" id="PF12146">
    <property type="entry name" value="Hydrolase_4"/>
    <property type="match status" value="1"/>
</dbReference>
<comment type="caution">
    <text evidence="2">The sequence shown here is derived from an EMBL/GenBank/DDBJ whole genome shotgun (WGS) entry which is preliminary data.</text>
</comment>
<keyword evidence="2" id="KW-0378">Hydrolase</keyword>
<keyword evidence="3" id="KW-1185">Reference proteome</keyword>
<sequence>MISRSTVIREQRWIRSGGVRCLVVVDTPTRQPARGALCFAHGLTGDRVGPTELLSRLAAELCEAAGIRVVRFDARGSGDSEGKFEDTTFASMTEDFTRVALDTCPRDTPLICAGISIGGVPAVLAAEQLRTLDGPRPVGVLLLSSDLIQDVRFVTEEITPIREGEFHLPDTFFRERETIRPRDILLSTGLPFALVYGDADSKVATQAAWFHARGGKVASLASDHLFENPSARRALFDFGLDFVNETLAMSRHPVEDLER</sequence>
<feature type="domain" description="Serine aminopeptidase S33" evidence="1">
    <location>
        <begin position="32"/>
        <end position="132"/>
    </location>
</feature>
<dbReference type="InterPro" id="IPR022742">
    <property type="entry name" value="Hydrolase_4"/>
</dbReference>
<proteinExistence type="predicted"/>